<evidence type="ECO:0000313" key="5">
    <source>
        <dbReference type="EnsemblMetazoa" id="CapteP219423"/>
    </source>
</evidence>
<dbReference type="Gene3D" id="3.20.20.140">
    <property type="entry name" value="Metal-dependent hydrolases"/>
    <property type="match status" value="1"/>
</dbReference>
<dbReference type="STRING" id="283909.R7TTN2"/>
<reference evidence="4 6" key="2">
    <citation type="journal article" date="2013" name="Nature">
        <title>Insights into bilaterian evolution from three spiralian genomes.</title>
        <authorList>
            <person name="Simakov O."/>
            <person name="Marletaz F."/>
            <person name="Cho S.J."/>
            <person name="Edsinger-Gonzales E."/>
            <person name="Havlak P."/>
            <person name="Hellsten U."/>
            <person name="Kuo D.H."/>
            <person name="Larsson T."/>
            <person name="Lv J."/>
            <person name="Arendt D."/>
            <person name="Savage R."/>
            <person name="Osoegawa K."/>
            <person name="de Jong P."/>
            <person name="Grimwood J."/>
            <person name="Chapman J.A."/>
            <person name="Shapiro H."/>
            <person name="Aerts A."/>
            <person name="Otillar R.P."/>
            <person name="Terry A.Y."/>
            <person name="Boore J.L."/>
            <person name="Grigoriev I.V."/>
            <person name="Lindberg D.R."/>
            <person name="Seaver E.C."/>
            <person name="Weisblat D.A."/>
            <person name="Putnam N.H."/>
            <person name="Rokhsar D.S."/>
        </authorList>
    </citation>
    <scope>NUCLEOTIDE SEQUENCE</scope>
    <source>
        <strain evidence="4 6">I ESC-2004</strain>
    </source>
</reference>
<dbReference type="EnsemblMetazoa" id="CapteT219423">
    <property type="protein sequence ID" value="CapteP219423"/>
    <property type="gene ID" value="CapteG219423"/>
</dbReference>
<organism evidence="4">
    <name type="scientific">Capitella teleta</name>
    <name type="common">Polychaete worm</name>
    <dbReference type="NCBI Taxonomy" id="283909"/>
    <lineage>
        <taxon>Eukaryota</taxon>
        <taxon>Metazoa</taxon>
        <taxon>Spiralia</taxon>
        <taxon>Lophotrochozoa</taxon>
        <taxon>Annelida</taxon>
        <taxon>Polychaeta</taxon>
        <taxon>Sedentaria</taxon>
        <taxon>Scolecida</taxon>
        <taxon>Capitellidae</taxon>
        <taxon>Capitella</taxon>
    </lineage>
</organism>
<dbReference type="AlphaFoldDB" id="R7TTN2"/>
<dbReference type="Pfam" id="PF04909">
    <property type="entry name" value="Amidohydro_2"/>
    <property type="match status" value="1"/>
</dbReference>
<dbReference type="HOGENOM" id="CLU_1715014_0_0_1"/>
<dbReference type="SUPFAM" id="SSF51556">
    <property type="entry name" value="Metallo-dependent hydrolases"/>
    <property type="match status" value="1"/>
</dbReference>
<keyword evidence="2" id="KW-0472">Membrane</keyword>
<sequence>MDQEKAVVIDSHFREYGLLIIYAELAVVLFRFSTDWILNQAENSKVIGGVIGGVDLMDHNLPNILEKYASNPRFVGVRHILDTENDDWLLRPDVLNGFKLLEERGLVFDLLVRPRHLQYAIQVAKYFPKYIIIIIDSHLCLTLFVLLININWY</sequence>
<reference evidence="5" key="3">
    <citation type="submission" date="2015-06" db="UniProtKB">
        <authorList>
            <consortium name="EnsemblMetazoa"/>
        </authorList>
    </citation>
    <scope>IDENTIFICATION</scope>
</reference>
<dbReference type="InterPro" id="IPR052350">
    <property type="entry name" value="Metallo-dep_Lactonases"/>
</dbReference>
<dbReference type="InterPro" id="IPR032466">
    <property type="entry name" value="Metal_Hydrolase"/>
</dbReference>
<feature type="transmembrane region" description="Helical" evidence="2">
    <location>
        <begin position="130"/>
        <end position="152"/>
    </location>
</feature>
<evidence type="ECO:0000256" key="2">
    <source>
        <dbReference type="SAM" id="Phobius"/>
    </source>
</evidence>
<evidence type="ECO:0000313" key="6">
    <source>
        <dbReference type="Proteomes" id="UP000014760"/>
    </source>
</evidence>
<dbReference type="InterPro" id="IPR006680">
    <property type="entry name" value="Amidohydro-rel"/>
</dbReference>
<evidence type="ECO:0000256" key="1">
    <source>
        <dbReference type="ARBA" id="ARBA00038310"/>
    </source>
</evidence>
<evidence type="ECO:0000313" key="4">
    <source>
        <dbReference type="EMBL" id="ELT97044.1"/>
    </source>
</evidence>
<name>R7TTN2_CAPTE</name>
<dbReference type="EMBL" id="AMQN01011089">
    <property type="status" value="NOT_ANNOTATED_CDS"/>
    <property type="molecule type" value="Genomic_DNA"/>
</dbReference>
<dbReference type="PANTHER" id="PTHR43569:SF2">
    <property type="entry name" value="AMIDOHYDROLASE-RELATED DOMAIN-CONTAINING PROTEIN"/>
    <property type="match status" value="1"/>
</dbReference>
<keyword evidence="6" id="KW-1185">Reference proteome</keyword>
<dbReference type="OrthoDB" id="2135488at2759"/>
<dbReference type="GO" id="GO:0016787">
    <property type="term" value="F:hydrolase activity"/>
    <property type="evidence" value="ECO:0007669"/>
    <property type="project" value="InterPro"/>
</dbReference>
<dbReference type="EMBL" id="AMQN01011090">
    <property type="status" value="NOT_ANNOTATED_CDS"/>
    <property type="molecule type" value="Genomic_DNA"/>
</dbReference>
<gene>
    <name evidence="4" type="ORF">CAPTEDRAFT_219423</name>
</gene>
<feature type="domain" description="Amidohydrolase-related" evidence="3">
    <location>
        <begin position="34"/>
        <end position="134"/>
    </location>
</feature>
<evidence type="ECO:0000259" key="3">
    <source>
        <dbReference type="Pfam" id="PF04909"/>
    </source>
</evidence>
<reference evidence="6" key="1">
    <citation type="submission" date="2012-12" db="EMBL/GenBank/DDBJ databases">
        <authorList>
            <person name="Hellsten U."/>
            <person name="Grimwood J."/>
            <person name="Chapman J.A."/>
            <person name="Shapiro H."/>
            <person name="Aerts A."/>
            <person name="Otillar R.P."/>
            <person name="Terry A.Y."/>
            <person name="Boore J.L."/>
            <person name="Simakov O."/>
            <person name="Marletaz F."/>
            <person name="Cho S.-J."/>
            <person name="Edsinger-Gonzales E."/>
            <person name="Havlak P."/>
            <person name="Kuo D.-H."/>
            <person name="Larsson T."/>
            <person name="Lv J."/>
            <person name="Arendt D."/>
            <person name="Savage R."/>
            <person name="Osoegawa K."/>
            <person name="de Jong P."/>
            <person name="Lindberg D.R."/>
            <person name="Seaver E.C."/>
            <person name="Weisblat D.A."/>
            <person name="Putnam N.H."/>
            <person name="Grigoriev I.V."/>
            <person name="Rokhsar D.S."/>
        </authorList>
    </citation>
    <scope>NUCLEOTIDE SEQUENCE</scope>
    <source>
        <strain evidence="6">I ESC-2004</strain>
    </source>
</reference>
<comment type="similarity">
    <text evidence="1">Belongs to the metallo-dependent hydrolases superfamily.</text>
</comment>
<keyword evidence="2" id="KW-0812">Transmembrane</keyword>
<accession>R7TTN2</accession>
<proteinExistence type="inferred from homology"/>
<dbReference type="Proteomes" id="UP000014760">
    <property type="component" value="Unassembled WGS sequence"/>
</dbReference>
<dbReference type="PANTHER" id="PTHR43569">
    <property type="entry name" value="AMIDOHYDROLASE"/>
    <property type="match status" value="1"/>
</dbReference>
<dbReference type="EMBL" id="KB308677">
    <property type="protein sequence ID" value="ELT97044.1"/>
    <property type="molecule type" value="Genomic_DNA"/>
</dbReference>
<keyword evidence="2" id="KW-1133">Transmembrane helix</keyword>
<protein>
    <recommendedName>
        <fullName evidence="3">Amidohydrolase-related domain-containing protein</fullName>
    </recommendedName>
</protein>